<feature type="region of interest" description="Disordered" evidence="1">
    <location>
        <begin position="1"/>
        <end position="33"/>
    </location>
</feature>
<organism evidence="2 3">
    <name type="scientific">Pleurodeles waltl</name>
    <name type="common">Iberian ribbed newt</name>
    <dbReference type="NCBI Taxonomy" id="8319"/>
    <lineage>
        <taxon>Eukaryota</taxon>
        <taxon>Metazoa</taxon>
        <taxon>Chordata</taxon>
        <taxon>Craniata</taxon>
        <taxon>Vertebrata</taxon>
        <taxon>Euteleostomi</taxon>
        <taxon>Amphibia</taxon>
        <taxon>Batrachia</taxon>
        <taxon>Caudata</taxon>
        <taxon>Salamandroidea</taxon>
        <taxon>Salamandridae</taxon>
        <taxon>Pleurodelinae</taxon>
        <taxon>Pleurodeles</taxon>
    </lineage>
</organism>
<keyword evidence="3" id="KW-1185">Reference proteome</keyword>
<gene>
    <name evidence="2" type="ORF">NDU88_006160</name>
</gene>
<protein>
    <submittedName>
        <fullName evidence="2">Uncharacterized protein</fullName>
    </submittedName>
</protein>
<sequence>MEAQPNYDRRRGPVDLDRSAPRSAPPGSHLPQLDLGTHVHHLLPGLCFNSWHVVRPQRKHELQEQRSKAFLTDSEARYDIWRCQD</sequence>
<reference evidence="2" key="1">
    <citation type="journal article" date="2022" name="bioRxiv">
        <title>Sequencing and chromosome-scale assembly of the giantPleurodeles waltlgenome.</title>
        <authorList>
            <person name="Brown T."/>
            <person name="Elewa A."/>
            <person name="Iarovenko S."/>
            <person name="Subramanian E."/>
            <person name="Araus A.J."/>
            <person name="Petzold A."/>
            <person name="Susuki M."/>
            <person name="Suzuki K.-i.T."/>
            <person name="Hayashi T."/>
            <person name="Toyoda A."/>
            <person name="Oliveira C."/>
            <person name="Osipova E."/>
            <person name="Leigh N.D."/>
            <person name="Simon A."/>
            <person name="Yun M.H."/>
        </authorList>
    </citation>
    <scope>NUCLEOTIDE SEQUENCE</scope>
    <source>
        <strain evidence="2">20211129_DDA</strain>
        <tissue evidence="2">Liver</tissue>
    </source>
</reference>
<evidence type="ECO:0000256" key="1">
    <source>
        <dbReference type="SAM" id="MobiDB-lite"/>
    </source>
</evidence>
<dbReference type="AlphaFoldDB" id="A0AAV7X0V1"/>
<comment type="caution">
    <text evidence="2">The sequence shown here is derived from an EMBL/GenBank/DDBJ whole genome shotgun (WGS) entry which is preliminary data.</text>
</comment>
<feature type="compositionally biased region" description="Basic and acidic residues" evidence="1">
    <location>
        <begin position="7"/>
        <end position="20"/>
    </location>
</feature>
<evidence type="ECO:0000313" key="2">
    <source>
        <dbReference type="EMBL" id="KAJ1218582.1"/>
    </source>
</evidence>
<name>A0AAV7X0V1_PLEWA</name>
<accession>A0AAV7X0V1</accession>
<evidence type="ECO:0000313" key="3">
    <source>
        <dbReference type="Proteomes" id="UP001066276"/>
    </source>
</evidence>
<proteinExistence type="predicted"/>
<dbReference type="EMBL" id="JANPWB010000001">
    <property type="protein sequence ID" value="KAJ1218582.1"/>
    <property type="molecule type" value="Genomic_DNA"/>
</dbReference>
<dbReference type="Proteomes" id="UP001066276">
    <property type="component" value="Chromosome 1_1"/>
</dbReference>